<dbReference type="Gene3D" id="3.40.50.150">
    <property type="entry name" value="Vaccinia Virus protein VP39"/>
    <property type="match status" value="1"/>
</dbReference>
<dbReference type="GO" id="GO:0008168">
    <property type="term" value="F:methyltransferase activity"/>
    <property type="evidence" value="ECO:0007669"/>
    <property type="project" value="UniProtKB-KW"/>
</dbReference>
<dbReference type="SUPFAM" id="SSF53335">
    <property type="entry name" value="S-adenosyl-L-methionine-dependent methyltransferases"/>
    <property type="match status" value="1"/>
</dbReference>
<protein>
    <submittedName>
        <fullName evidence="7">Methyltransferase domain-containing protein</fullName>
    </submittedName>
</protein>
<dbReference type="Proteomes" id="UP000437736">
    <property type="component" value="Unassembled WGS sequence"/>
</dbReference>
<dbReference type="SMART" id="SM00828">
    <property type="entry name" value="PKS_MT"/>
    <property type="match status" value="1"/>
</dbReference>
<evidence type="ECO:0000313" key="8">
    <source>
        <dbReference type="Proteomes" id="UP000437736"/>
    </source>
</evidence>
<dbReference type="InterPro" id="IPR050723">
    <property type="entry name" value="CFA/CMAS"/>
</dbReference>
<dbReference type="GO" id="GO:0032259">
    <property type="term" value="P:methylation"/>
    <property type="evidence" value="ECO:0007669"/>
    <property type="project" value="UniProtKB-KW"/>
</dbReference>
<gene>
    <name evidence="7" type="ORF">GHK86_01360</name>
</gene>
<feature type="domain" description="Polyketide synthase-like methyltransferase" evidence="6">
    <location>
        <begin position="144"/>
        <end position="409"/>
    </location>
</feature>
<keyword evidence="8" id="KW-1185">Reference proteome</keyword>
<evidence type="ECO:0000313" key="7">
    <source>
        <dbReference type="EMBL" id="MST31380.1"/>
    </source>
</evidence>
<proteinExistence type="inferred from homology"/>
<accession>A0ABW9QNN2</accession>
<evidence type="ECO:0000256" key="1">
    <source>
        <dbReference type="ARBA" id="ARBA00010815"/>
    </source>
</evidence>
<comment type="similarity">
    <text evidence="1">Belongs to the CFA/CMAS family.</text>
</comment>
<dbReference type="InterPro" id="IPR029063">
    <property type="entry name" value="SAM-dependent_MTases_sf"/>
</dbReference>
<keyword evidence="2 7" id="KW-0489">Methyltransferase</keyword>
<dbReference type="PANTHER" id="PTHR43667">
    <property type="entry name" value="CYCLOPROPANE-FATTY-ACYL-PHOSPHOLIPID SYNTHASE"/>
    <property type="match status" value="1"/>
</dbReference>
<dbReference type="InterPro" id="IPR020803">
    <property type="entry name" value="MeTfrase_dom"/>
</dbReference>
<dbReference type="Pfam" id="PF02353">
    <property type="entry name" value="CMAS"/>
    <property type="match status" value="1"/>
</dbReference>
<dbReference type="CDD" id="cd02440">
    <property type="entry name" value="AdoMet_MTases"/>
    <property type="match status" value="1"/>
</dbReference>
<sequence length="424" mass="46690">MPAPIAPLLARVVGPGLPLAFRACDGSTAGPPDPVATIEVVDRRALNYLATAPGELGLARAYVSGALDLHGDTFATLSLLAREVVGALTWAERLEVLRGLGAGVLRPVPPPPEEVRPGPWWGLRHSLGRDSRAISHHYDVSNRFYEWLLGPTMAYTCAVYPHPEASLEDAQIEKVDLVCRKLDLRPGQRLLDVGCGWGTMVRHAAEHYGASVIGVTLSRQQAEWGQRRLVELGLAGRAEIRFQDYRQVAEGDFDAVSSIGLTEHIGARNLPGYARFLAGKLKARGRLLNHCITRPTTTGPVAHRRGFIERYVFPDGELEGVGTIVTALQDAGLEIRHEENLREHYARTCAAWSANLEAHWDEAVAEVGEGRARVWRLYLAGSRLGFVQRRVELHQVLAVRTERGEAGMPLRAEFPRRPQPVRLD</sequence>
<evidence type="ECO:0000259" key="6">
    <source>
        <dbReference type="SMART" id="SM00828"/>
    </source>
</evidence>
<organism evidence="7 8">
    <name type="scientific">Acidiferrimicrobium australe</name>
    <dbReference type="NCBI Taxonomy" id="2664430"/>
    <lineage>
        <taxon>Bacteria</taxon>
        <taxon>Bacillati</taxon>
        <taxon>Actinomycetota</taxon>
        <taxon>Acidimicrobiia</taxon>
        <taxon>Acidimicrobiales</taxon>
        <taxon>Acidimicrobiaceae</taxon>
        <taxon>Acidiferrimicrobium</taxon>
    </lineage>
</organism>
<dbReference type="PANTHER" id="PTHR43667:SF1">
    <property type="entry name" value="CYCLOPROPANE-FATTY-ACYL-PHOSPHOLIPID SYNTHASE"/>
    <property type="match status" value="1"/>
</dbReference>
<evidence type="ECO:0000256" key="3">
    <source>
        <dbReference type="ARBA" id="ARBA00022679"/>
    </source>
</evidence>
<keyword evidence="3" id="KW-0808">Transferase</keyword>
<evidence type="ECO:0000256" key="4">
    <source>
        <dbReference type="ARBA" id="ARBA00022691"/>
    </source>
</evidence>
<name>A0ABW9QNN2_9ACTN</name>
<dbReference type="PIRSF" id="PIRSF003085">
    <property type="entry name" value="CMAS"/>
    <property type="match status" value="1"/>
</dbReference>
<dbReference type="InterPro" id="IPR003333">
    <property type="entry name" value="CMAS"/>
</dbReference>
<keyword evidence="4" id="KW-0949">S-adenosyl-L-methionine</keyword>
<dbReference type="EMBL" id="WJHE01000053">
    <property type="protein sequence ID" value="MST31380.1"/>
    <property type="molecule type" value="Genomic_DNA"/>
</dbReference>
<evidence type="ECO:0000256" key="5">
    <source>
        <dbReference type="ARBA" id="ARBA00023098"/>
    </source>
</evidence>
<reference evidence="7 8" key="1">
    <citation type="submission" date="2019-11" db="EMBL/GenBank/DDBJ databases">
        <title>Acidiferrimicrobium australis gen. nov., sp. nov., an acidophilic and obligately heterotrophic, member of the Actinobacteria that catalyses dissimilatory oxido- reduction of iron isolated from metal-rich acidic water in Chile.</title>
        <authorList>
            <person name="Gonzalez D."/>
            <person name="Huber K."/>
            <person name="Hedrich S."/>
            <person name="Rojas-Villalobos C."/>
            <person name="Quatrini R."/>
            <person name="Dinamarca M.A."/>
            <person name="Schwarz A."/>
            <person name="Canales C."/>
            <person name="Nancucheo I."/>
        </authorList>
    </citation>
    <scope>NUCLEOTIDE SEQUENCE [LARGE SCALE GENOMIC DNA]</scope>
    <source>
        <strain evidence="7 8">USS-CCA1</strain>
    </source>
</reference>
<keyword evidence="5" id="KW-0443">Lipid metabolism</keyword>
<evidence type="ECO:0000256" key="2">
    <source>
        <dbReference type="ARBA" id="ARBA00022603"/>
    </source>
</evidence>
<comment type="caution">
    <text evidence="7">The sequence shown here is derived from an EMBL/GenBank/DDBJ whole genome shotgun (WGS) entry which is preliminary data.</text>
</comment>